<evidence type="ECO:0000256" key="10">
    <source>
        <dbReference type="ARBA" id="ARBA00023204"/>
    </source>
</evidence>
<dbReference type="InterPro" id="IPR020588">
    <property type="entry name" value="RecA_ATP-bd"/>
</dbReference>
<sequence length="443" mass="48557">MKKTSHFVCENCGYESPKWFGKCPSCGAWNTARQVTNVEGERRKNLVEPVSLTALTTEPRLKRIRTGFFELDEALSGGLLPGQVILLGGEPGVGKSSLALQISCHLASTFKVLYVSAEESAEQVGYRAARFDCRFKDNVVVLSENDPQGVLNVLDSSYEFLVLDSLQAMYSEQVGAYPGSIAQVRTAASLITERCKQLSIPALLIAHITKSGEIAGPKMVEHLVDTVIYFEGETNTDYRVLRVVKNRFGPSGEMCIFEMTELGLKQIDESFLIDVEEPPAGNCLSCVIEGSKPLVVQLQALVSKTRSVSPRRVSNGYDLTRLLMLIAILERQARLSLESRDVYVNVMGGLRITDTAADLAVACAIVSSLTEVPLGRTAALGEISLDGRVRPVHRIKNRLDALSRIELEKILLPASSDLANNCRALKDVRSLLDVLGVRKVDRE</sequence>
<protein>
    <recommendedName>
        <fullName evidence="11 12">DNA repair protein RadA</fullName>
    </recommendedName>
</protein>
<keyword evidence="2 12" id="KW-0547">Nucleotide-binding</keyword>
<dbReference type="SUPFAM" id="SSF52540">
    <property type="entry name" value="P-loop containing nucleoside triphosphate hydrolases"/>
    <property type="match status" value="1"/>
</dbReference>
<dbReference type="GO" id="GO:0004176">
    <property type="term" value="F:ATP-dependent peptidase activity"/>
    <property type="evidence" value="ECO:0007669"/>
    <property type="project" value="InterPro"/>
</dbReference>
<dbReference type="EMBL" id="DTKQ01000025">
    <property type="protein sequence ID" value="HGZ78932.1"/>
    <property type="molecule type" value="Genomic_DNA"/>
</dbReference>
<dbReference type="SMART" id="SM00382">
    <property type="entry name" value="AAA"/>
    <property type="match status" value="1"/>
</dbReference>
<dbReference type="GO" id="GO:0000725">
    <property type="term" value="P:recombinational repair"/>
    <property type="evidence" value="ECO:0007669"/>
    <property type="project" value="TreeGrafter"/>
</dbReference>
<keyword evidence="10 12" id="KW-0234">DNA repair</keyword>
<dbReference type="PANTHER" id="PTHR32472">
    <property type="entry name" value="DNA REPAIR PROTEIN RADA"/>
    <property type="match status" value="1"/>
</dbReference>
<evidence type="ECO:0000256" key="7">
    <source>
        <dbReference type="ARBA" id="ARBA00022840"/>
    </source>
</evidence>
<dbReference type="InterPro" id="IPR004504">
    <property type="entry name" value="DNA_repair_RadA"/>
</dbReference>
<accession>A0A832I6E6</accession>
<keyword evidence="4 12" id="KW-0863">Zinc-finger</keyword>
<evidence type="ECO:0000256" key="1">
    <source>
        <dbReference type="ARBA" id="ARBA00022723"/>
    </source>
</evidence>
<dbReference type="GO" id="GO:0005524">
    <property type="term" value="F:ATP binding"/>
    <property type="evidence" value="ECO:0007669"/>
    <property type="project" value="UniProtKB-UniRule"/>
</dbReference>
<reference evidence="14" key="1">
    <citation type="journal article" date="2020" name="mSystems">
        <title>Genome- and Community-Level Interaction Insights into Carbon Utilization and Element Cycling Functions of Hydrothermarchaeota in Hydrothermal Sediment.</title>
        <authorList>
            <person name="Zhou Z."/>
            <person name="Liu Y."/>
            <person name="Xu W."/>
            <person name="Pan J."/>
            <person name="Luo Z.H."/>
            <person name="Li M."/>
        </authorList>
    </citation>
    <scope>NUCLEOTIDE SEQUENCE [LARGE SCALE GENOMIC DNA]</scope>
    <source>
        <strain evidence="14">SpSt-86</strain>
    </source>
</reference>
<evidence type="ECO:0000256" key="2">
    <source>
        <dbReference type="ARBA" id="ARBA00022741"/>
    </source>
</evidence>
<dbReference type="PRINTS" id="PR01874">
    <property type="entry name" value="DNAREPAIRADA"/>
</dbReference>
<comment type="function">
    <text evidence="12">DNA-dependent ATPase involved in processing of recombination intermediates, plays a role in repairing DNA breaks. Stimulates the branch migration of RecA-mediated strand transfer reactions, allowing the 3' invading strand to extend heteroduplex DNA faster. Binds ssDNA in the presence of ADP but not other nucleotides, has ATPase activity that is stimulated by ssDNA and various branched DNA structures, but inhibited by SSB. Does not have RecA's homology-searching function.</text>
</comment>
<dbReference type="GO" id="GO:0004252">
    <property type="term" value="F:serine-type endopeptidase activity"/>
    <property type="evidence" value="ECO:0007669"/>
    <property type="project" value="InterPro"/>
</dbReference>
<dbReference type="Pfam" id="PF18073">
    <property type="entry name" value="Zn_ribbon_LapB"/>
    <property type="match status" value="1"/>
</dbReference>
<dbReference type="NCBIfam" id="TIGR00416">
    <property type="entry name" value="sms"/>
    <property type="match status" value="1"/>
</dbReference>
<dbReference type="GO" id="GO:0006508">
    <property type="term" value="P:proteolysis"/>
    <property type="evidence" value="ECO:0007669"/>
    <property type="project" value="InterPro"/>
</dbReference>
<keyword evidence="1 12" id="KW-0479">Metal-binding</keyword>
<comment type="caution">
    <text evidence="14">The sequence shown here is derived from an EMBL/GenBank/DDBJ whole genome shotgun (WGS) entry which is preliminary data.</text>
</comment>
<evidence type="ECO:0000313" key="14">
    <source>
        <dbReference type="EMBL" id="HGZ78932.1"/>
    </source>
</evidence>
<evidence type="ECO:0000256" key="8">
    <source>
        <dbReference type="ARBA" id="ARBA00023016"/>
    </source>
</evidence>
<keyword evidence="3 12" id="KW-0227">DNA damage</keyword>
<evidence type="ECO:0000256" key="5">
    <source>
        <dbReference type="ARBA" id="ARBA00022801"/>
    </source>
</evidence>
<evidence type="ECO:0000256" key="11">
    <source>
        <dbReference type="NCBIfam" id="TIGR00416"/>
    </source>
</evidence>
<dbReference type="GO" id="GO:0003684">
    <property type="term" value="F:damaged DNA binding"/>
    <property type="evidence" value="ECO:0007669"/>
    <property type="project" value="InterPro"/>
</dbReference>
<evidence type="ECO:0000256" key="12">
    <source>
        <dbReference type="RuleBase" id="RU003555"/>
    </source>
</evidence>
<dbReference type="InterPro" id="IPR027417">
    <property type="entry name" value="P-loop_NTPase"/>
</dbReference>
<keyword evidence="9 12" id="KW-0238">DNA-binding</keyword>
<comment type="similarity">
    <text evidence="12">Belongs to the RecA family. RadA subfamily.</text>
</comment>
<keyword evidence="7 12" id="KW-0067">ATP-binding</keyword>
<dbReference type="InterPro" id="IPR014721">
    <property type="entry name" value="Ribsml_uS5_D2-typ_fold_subgr"/>
</dbReference>
<organism evidence="14">
    <name type="scientific">Pseudothermotoga hypogea</name>
    <dbReference type="NCBI Taxonomy" id="57487"/>
    <lineage>
        <taxon>Bacteria</taxon>
        <taxon>Thermotogati</taxon>
        <taxon>Thermotogota</taxon>
        <taxon>Thermotogae</taxon>
        <taxon>Thermotogales</taxon>
        <taxon>Thermotogaceae</taxon>
        <taxon>Pseudothermotoga</taxon>
    </lineage>
</organism>
<dbReference type="PANTHER" id="PTHR32472:SF10">
    <property type="entry name" value="DNA REPAIR PROTEIN RADA-LIKE PROTEIN"/>
    <property type="match status" value="1"/>
</dbReference>
<dbReference type="Gene3D" id="3.40.50.300">
    <property type="entry name" value="P-loop containing nucleotide triphosphate hydrolases"/>
    <property type="match status" value="1"/>
</dbReference>
<gene>
    <name evidence="14" type="primary">radA</name>
    <name evidence="14" type="ORF">ENW55_02985</name>
</gene>
<dbReference type="InterPro" id="IPR003593">
    <property type="entry name" value="AAA+_ATPase"/>
</dbReference>
<dbReference type="Pfam" id="PF05362">
    <property type="entry name" value="Lon_C"/>
    <property type="match status" value="1"/>
</dbReference>
<proteinExistence type="inferred from homology"/>
<dbReference type="Gene3D" id="3.30.230.10">
    <property type="match status" value="1"/>
</dbReference>
<dbReference type="SUPFAM" id="SSF54211">
    <property type="entry name" value="Ribosomal protein S5 domain 2-like"/>
    <property type="match status" value="1"/>
</dbReference>
<evidence type="ECO:0000259" key="13">
    <source>
        <dbReference type="PROSITE" id="PS50162"/>
    </source>
</evidence>
<dbReference type="GO" id="GO:0008270">
    <property type="term" value="F:zinc ion binding"/>
    <property type="evidence" value="ECO:0007669"/>
    <property type="project" value="UniProtKB-KW"/>
</dbReference>
<feature type="domain" description="RecA family profile 1" evidence="13">
    <location>
        <begin position="60"/>
        <end position="208"/>
    </location>
</feature>
<dbReference type="Pfam" id="PF13481">
    <property type="entry name" value="AAA_25"/>
    <property type="match status" value="1"/>
</dbReference>
<keyword evidence="8" id="KW-0346">Stress response</keyword>
<evidence type="ECO:0000256" key="3">
    <source>
        <dbReference type="ARBA" id="ARBA00022763"/>
    </source>
</evidence>
<evidence type="ECO:0000256" key="9">
    <source>
        <dbReference type="ARBA" id="ARBA00023125"/>
    </source>
</evidence>
<dbReference type="GO" id="GO:0140664">
    <property type="term" value="F:ATP-dependent DNA damage sensor activity"/>
    <property type="evidence" value="ECO:0007669"/>
    <property type="project" value="InterPro"/>
</dbReference>
<dbReference type="GO" id="GO:0005829">
    <property type="term" value="C:cytosol"/>
    <property type="evidence" value="ECO:0007669"/>
    <property type="project" value="TreeGrafter"/>
</dbReference>
<dbReference type="InterPro" id="IPR008269">
    <property type="entry name" value="Lon_proteolytic"/>
</dbReference>
<dbReference type="InterPro" id="IPR020568">
    <property type="entry name" value="Ribosomal_Su5_D2-typ_SF"/>
</dbReference>
<evidence type="ECO:0000256" key="6">
    <source>
        <dbReference type="ARBA" id="ARBA00022833"/>
    </source>
</evidence>
<keyword evidence="6 12" id="KW-0862">Zinc</keyword>
<name>A0A832I6E6_9THEM</name>
<evidence type="ECO:0000256" key="4">
    <source>
        <dbReference type="ARBA" id="ARBA00022771"/>
    </source>
</evidence>
<keyword evidence="5" id="KW-0378">Hydrolase</keyword>
<dbReference type="AlphaFoldDB" id="A0A832I6E6"/>
<dbReference type="PROSITE" id="PS50162">
    <property type="entry name" value="RECA_2"/>
    <property type="match status" value="1"/>
</dbReference>
<dbReference type="InterPro" id="IPR041166">
    <property type="entry name" value="Rubredoxin_2"/>
</dbReference>